<comment type="similarity">
    <text evidence="3">Belongs to the eukaryotic AdoMetDC family.</text>
</comment>
<comment type="pathway">
    <text evidence="2">Amine and polyamine biosynthesis; S-adenosylmethioninamine biosynthesis; S-adenosylmethioninamine from S-adenosyl-L-methionine: step 1/1.</text>
</comment>
<comment type="cofactor">
    <cofactor evidence="1">
        <name>pyruvate</name>
        <dbReference type="ChEBI" id="CHEBI:15361"/>
    </cofactor>
</comment>
<feature type="binding site" evidence="15">
    <location>
        <position position="343"/>
    </location>
    <ligand>
        <name>substrate</name>
    </ligand>
</feature>
<dbReference type="SUPFAM" id="SSF56276">
    <property type="entry name" value="S-adenosylmethionine decarboxylase"/>
    <property type="match status" value="1"/>
</dbReference>
<feature type="active site" description="Proton acceptor; for processing activity" evidence="14">
    <location>
        <position position="323"/>
    </location>
</feature>
<keyword evidence="20" id="KW-1185">Reference proteome</keyword>
<feature type="binding site" evidence="15">
    <location>
        <position position="317"/>
    </location>
    <ligand>
        <name>substrate</name>
    </ligand>
</feature>
<dbReference type="KEGG" id="asau:88173588"/>
<dbReference type="Pfam" id="PF01536">
    <property type="entry name" value="SAM_decarbox"/>
    <property type="match status" value="1"/>
</dbReference>
<dbReference type="GO" id="GO:0006597">
    <property type="term" value="P:spermine biosynthetic process"/>
    <property type="evidence" value="ECO:0007669"/>
    <property type="project" value="InterPro"/>
</dbReference>
<keyword evidence="10" id="KW-0865">Zymogen</keyword>
<dbReference type="Gene3D" id="3.60.90.10">
    <property type="entry name" value="S-adenosylmethionine decarboxylase"/>
    <property type="match status" value="2"/>
</dbReference>
<dbReference type="EMBL" id="CP138896">
    <property type="protein sequence ID" value="WPK25217.1"/>
    <property type="molecule type" value="Genomic_DNA"/>
</dbReference>
<dbReference type="GO" id="GO:0005829">
    <property type="term" value="C:cytosol"/>
    <property type="evidence" value="ECO:0007669"/>
    <property type="project" value="TreeGrafter"/>
</dbReference>
<dbReference type="RefSeq" id="XP_062877600.1">
    <property type="nucleotide sequence ID" value="XM_063021530.1"/>
</dbReference>
<keyword evidence="13" id="KW-0670">Pyruvate</keyword>
<keyword evidence="7 17" id="KW-0068">Autocatalytic cleavage</keyword>
<evidence type="ECO:0000256" key="14">
    <source>
        <dbReference type="PIRSR" id="PIRSR001355-1"/>
    </source>
</evidence>
<dbReference type="InterPro" id="IPR048283">
    <property type="entry name" value="AdoMetDC-like"/>
</dbReference>
<dbReference type="GO" id="GO:0004014">
    <property type="term" value="F:adenosylmethionine decarboxylase activity"/>
    <property type="evidence" value="ECO:0007669"/>
    <property type="project" value="UniProtKB-EC"/>
</dbReference>
<evidence type="ECO:0000256" key="7">
    <source>
        <dbReference type="ARBA" id="ARBA00022813"/>
    </source>
</evidence>
<evidence type="ECO:0000256" key="18">
    <source>
        <dbReference type="PIRSR" id="PIRSR001355-5"/>
    </source>
</evidence>
<feature type="chain" id="PRO_5044051033" description="S-adenosylmethionine decarboxylase alpha chain" evidence="18">
    <location>
        <begin position="89"/>
        <end position="438"/>
    </location>
</feature>
<gene>
    <name evidence="19" type="ORF">PUMCH_002523</name>
</gene>
<evidence type="ECO:0000256" key="3">
    <source>
        <dbReference type="ARBA" id="ARBA00008466"/>
    </source>
</evidence>
<evidence type="ECO:0000256" key="1">
    <source>
        <dbReference type="ARBA" id="ARBA00001928"/>
    </source>
</evidence>
<dbReference type="GeneID" id="88173588"/>
<feature type="binding site" evidence="15">
    <location>
        <position position="88"/>
    </location>
    <ligand>
        <name>substrate</name>
    </ligand>
</feature>
<evidence type="ECO:0000256" key="9">
    <source>
        <dbReference type="ARBA" id="ARBA00023115"/>
    </source>
</evidence>
<keyword evidence="6" id="KW-0210">Decarboxylase</keyword>
<feature type="active site" description="Proton donor; for catalytic activity" evidence="14">
    <location>
        <position position="103"/>
    </location>
</feature>
<evidence type="ECO:0000256" key="5">
    <source>
        <dbReference type="ARBA" id="ARBA00022691"/>
    </source>
</evidence>
<feature type="site" description="Cleavage (non-hydrolytic); by autolysis" evidence="17">
    <location>
        <begin position="88"/>
        <end position="89"/>
    </location>
</feature>
<evidence type="ECO:0000256" key="12">
    <source>
        <dbReference type="ARBA" id="ARBA00023270"/>
    </source>
</evidence>
<feature type="active site" description="Schiff-base intermediate with substrate; via pyruvic acid" evidence="14">
    <location>
        <position position="89"/>
    </location>
</feature>
<dbReference type="AlphaFoldDB" id="A0AAX4H9L0"/>
<sequence>MVAPAYSEDTYVDHVLSANLDSSFAFEGPEKLLEVWFWPSPSEIPLSFVKEGLRAVPLEKWQHVLDLVNCKILSMKSSPSVDAYLLSESSLFVFPHKMILKTCGTTTTLACLDELFEVARSYIGASSNALTSPIDSKSVYKVFYSRRSFMFPQKQIHVHTDWKNEVKLLNDHFVRGKLYVLGDSSSDDHWYLYVGGIGNTSQSSQPSDDQTFEILMTNLSKDKTKAFVAKRNPGAESLVESDSEDHDLGHDFGAEIMQKTGLDSVLDGSFVKLFPEVSNIEAGAMPSPQLSDNMELSDEEENGENAKPHFIHDGFAFTPCGFSSNSVSDTKDGHYYTLHVTPESGWSYASFETNFPFSSNSSVDIVGVMVKVLRIFEPGRFSVTFFSDVDGSPSTSNSFHQLANCDGVLSKLGYSKNEKIVYNLQSGCNVLYLHFDKK</sequence>
<dbReference type="InterPro" id="IPR018166">
    <property type="entry name" value="S-AdoMet_deCO2ase_CS"/>
</dbReference>
<keyword evidence="5" id="KW-0949">S-adenosyl-L-methionine</keyword>
<proteinExistence type="inferred from homology"/>
<evidence type="ECO:0000256" key="17">
    <source>
        <dbReference type="PIRSR" id="PIRSR001355-4"/>
    </source>
</evidence>
<protein>
    <recommendedName>
        <fullName evidence="4">adenosylmethionine decarboxylase</fullName>
        <ecNumber evidence="4">4.1.1.50</ecNumber>
    </recommendedName>
</protein>
<name>A0AAX4H9L0_9ASCO</name>
<dbReference type="PROSITE" id="PS01336">
    <property type="entry name" value="ADOMETDC"/>
    <property type="match status" value="1"/>
</dbReference>
<evidence type="ECO:0000256" key="11">
    <source>
        <dbReference type="ARBA" id="ARBA00023239"/>
    </source>
</evidence>
<evidence type="ECO:0000256" key="6">
    <source>
        <dbReference type="ARBA" id="ARBA00022793"/>
    </source>
</evidence>
<feature type="binding site" evidence="15">
    <location>
        <position position="26"/>
    </location>
    <ligand>
        <name>substrate</name>
    </ligand>
</feature>
<dbReference type="PANTHER" id="PTHR11570:SF0">
    <property type="entry name" value="S-ADENOSYLMETHIONINE DECARBOXYLASE PROENZYME"/>
    <property type="match status" value="1"/>
</dbReference>
<evidence type="ECO:0000313" key="19">
    <source>
        <dbReference type="EMBL" id="WPK25217.1"/>
    </source>
</evidence>
<feature type="modified residue" description="Pyruvic acid (Ser); by autocatalysis" evidence="16">
    <location>
        <position position="89"/>
    </location>
</feature>
<dbReference type="PIRSF" id="PIRSF001355">
    <property type="entry name" value="S-AdenosylMet_decarboxylase"/>
    <property type="match status" value="1"/>
</dbReference>
<dbReference type="InterPro" id="IPR001985">
    <property type="entry name" value="S-AdoMet_decarboxylase_euk"/>
</dbReference>
<dbReference type="GO" id="GO:0008295">
    <property type="term" value="P:spermidine biosynthetic process"/>
    <property type="evidence" value="ECO:0007669"/>
    <property type="project" value="UniProtKB-KW"/>
</dbReference>
<dbReference type="InterPro" id="IPR016067">
    <property type="entry name" value="S-AdoMet_deCO2ase_core"/>
</dbReference>
<evidence type="ECO:0000256" key="2">
    <source>
        <dbReference type="ARBA" id="ARBA00004911"/>
    </source>
</evidence>
<evidence type="ECO:0000256" key="8">
    <source>
        <dbReference type="ARBA" id="ARBA00023066"/>
    </source>
</evidence>
<dbReference type="EC" id="4.1.1.50" evidence="4"/>
<evidence type="ECO:0000256" key="15">
    <source>
        <dbReference type="PIRSR" id="PIRSR001355-2"/>
    </source>
</evidence>
<keyword evidence="12" id="KW-0704">Schiff base</keyword>
<organism evidence="19 20">
    <name type="scientific">Australozyma saopauloensis</name>
    <dbReference type="NCBI Taxonomy" id="291208"/>
    <lineage>
        <taxon>Eukaryota</taxon>
        <taxon>Fungi</taxon>
        <taxon>Dikarya</taxon>
        <taxon>Ascomycota</taxon>
        <taxon>Saccharomycotina</taxon>
        <taxon>Pichiomycetes</taxon>
        <taxon>Metschnikowiaceae</taxon>
        <taxon>Australozyma</taxon>
    </lineage>
</organism>
<evidence type="ECO:0000256" key="13">
    <source>
        <dbReference type="ARBA" id="ARBA00023317"/>
    </source>
</evidence>
<evidence type="ECO:0000256" key="4">
    <source>
        <dbReference type="ARBA" id="ARBA00012357"/>
    </source>
</evidence>
<reference evidence="19 20" key="1">
    <citation type="submission" date="2023-10" db="EMBL/GenBank/DDBJ databases">
        <title>Draft Genome Sequence of Candida saopaulonensis from a very Premature Infant with Sepsis.</title>
        <authorList>
            <person name="Ning Y."/>
            <person name="Dai R."/>
            <person name="Xiao M."/>
            <person name="Xu Y."/>
            <person name="Yan Q."/>
            <person name="Zhang L."/>
        </authorList>
    </citation>
    <scope>NUCLEOTIDE SEQUENCE [LARGE SCALE GENOMIC DNA]</scope>
    <source>
        <strain evidence="19 20">19XY460</strain>
    </source>
</reference>
<dbReference type="Proteomes" id="UP001338582">
    <property type="component" value="Chromosome 3"/>
</dbReference>
<evidence type="ECO:0000313" key="20">
    <source>
        <dbReference type="Proteomes" id="UP001338582"/>
    </source>
</evidence>
<dbReference type="PANTHER" id="PTHR11570">
    <property type="entry name" value="S-ADENOSYLMETHIONINE DECARBOXYLASE"/>
    <property type="match status" value="1"/>
</dbReference>
<evidence type="ECO:0000256" key="10">
    <source>
        <dbReference type="ARBA" id="ARBA00023145"/>
    </source>
</evidence>
<keyword evidence="8" id="KW-0745">Spermidine biosynthesis</keyword>
<accession>A0AAX4H9L0</accession>
<keyword evidence="9" id="KW-0620">Polyamine biosynthesis</keyword>
<feature type="chain" id="PRO_5044051032" description="S-adenosylmethionine decarboxylase beta chain" evidence="18">
    <location>
        <begin position="1"/>
        <end position="88"/>
    </location>
</feature>
<keyword evidence="11" id="KW-0456">Lyase</keyword>
<feature type="active site" description="Proton acceptor; for processing activity" evidence="14">
    <location>
        <position position="339"/>
    </location>
</feature>
<evidence type="ECO:0000256" key="16">
    <source>
        <dbReference type="PIRSR" id="PIRSR001355-3"/>
    </source>
</evidence>